<dbReference type="InterPro" id="IPR027417">
    <property type="entry name" value="P-loop_NTPase"/>
</dbReference>
<evidence type="ECO:0000259" key="4">
    <source>
        <dbReference type="PROSITE" id="PS51755"/>
    </source>
</evidence>
<organism evidence="5 6">
    <name type="scientific">Actinomadura geliboluensis</name>
    <dbReference type="NCBI Taxonomy" id="882440"/>
    <lineage>
        <taxon>Bacteria</taxon>
        <taxon>Bacillati</taxon>
        <taxon>Actinomycetota</taxon>
        <taxon>Actinomycetes</taxon>
        <taxon>Streptosporangiales</taxon>
        <taxon>Thermomonosporaceae</taxon>
        <taxon>Actinomadura</taxon>
    </lineage>
</organism>
<dbReference type="OrthoDB" id="3194665at2"/>
<dbReference type="CDD" id="cd15831">
    <property type="entry name" value="BTAD"/>
    <property type="match status" value="1"/>
</dbReference>
<dbReference type="SMART" id="SM00028">
    <property type="entry name" value="TPR"/>
    <property type="match status" value="4"/>
</dbReference>
<dbReference type="SUPFAM" id="SSF46894">
    <property type="entry name" value="C-terminal effector domain of the bipartite response regulators"/>
    <property type="match status" value="1"/>
</dbReference>
<dbReference type="SUPFAM" id="SSF52540">
    <property type="entry name" value="P-loop containing nucleoside triphosphate hydrolases"/>
    <property type="match status" value="1"/>
</dbReference>
<dbReference type="PANTHER" id="PTHR47691:SF3">
    <property type="entry name" value="HTH-TYPE TRANSCRIPTIONAL REGULATOR RV0890C-RELATED"/>
    <property type="match status" value="1"/>
</dbReference>
<evidence type="ECO:0000313" key="6">
    <source>
        <dbReference type="Proteomes" id="UP000305238"/>
    </source>
</evidence>
<name>A0A5S4GFW4_9ACTN</name>
<proteinExistence type="inferred from homology"/>
<dbReference type="Pfam" id="PF03704">
    <property type="entry name" value="BTAD"/>
    <property type="match status" value="1"/>
</dbReference>
<dbReference type="InterPro" id="IPR019734">
    <property type="entry name" value="TPR_rpt"/>
</dbReference>
<reference evidence="5 6" key="1">
    <citation type="submission" date="2019-05" db="EMBL/GenBank/DDBJ databases">
        <title>Draft genome sequence of Actinomadura geliboluensis A8036.</title>
        <authorList>
            <person name="Saricaoglu S."/>
            <person name="Isik K."/>
        </authorList>
    </citation>
    <scope>NUCLEOTIDE SEQUENCE [LARGE SCALE GENOMIC DNA]</scope>
    <source>
        <strain evidence="5 6">A8036</strain>
    </source>
</reference>
<evidence type="ECO:0000256" key="2">
    <source>
        <dbReference type="ARBA" id="ARBA00023125"/>
    </source>
</evidence>
<dbReference type="AlphaFoldDB" id="A0A5S4GFW4"/>
<dbReference type="InterPro" id="IPR005158">
    <property type="entry name" value="BTAD"/>
</dbReference>
<sequence length="1060" mass="112910">MTVTGDFTVPPDSGFCSAWPSPSSWPLRNGCGSVRSGGYAGAVRFGVLGPLAVWTDDGTPVHVPEAKVRTLLAVLLTEPGRPVSADRLIDALWGDAPPRNPSGTLQARISQLRKVLDGAEPGARRLIALRPPGYALDVAPDAVDAARFAALHAHPAADPLARKRRLGDALALWRGPAYADFADAEFARPSITALEEGRLAAMEALAEARLELGEHAAVAAELAETVALHPLRERLRAAHLRALHRAGRQAEALAGYHDLRARLADELGVDPSPESAALYQSMLETEAVPPQRPAPAPPAPLGELIGREDDVRHARALLAEHRLVTLTGPGGVGKTRLALETAARSLADHPDGVWTVELATAGDVAGQVARVLGLRDESAERPLADALRGRRVLLVLDNCEHVLDPVAELAGRLLADAPGLRILATSREPLGVPGERLQIVPPLGLPGPESAPEALLESAAVRLFVARAAAASPGFALDAGTAPWVASICRRLDGLPLALELAATRVRGLGARDLAARLDDRFRLLAGGRHGGPARQRTLRAVIDWSWEPLPEPERRALRRLAVHAGGCTLDAAEAVGDTDAGVLARLVDRSLAVRTDDGRYRLLESVAAYSLERLREAGEEDEFRRRHAAHYTALAEQAAEQLRGPEQAHWLERLDQEAANLNAALHSTTGFRLVNALGWYWYLRGRFGDARRALAKALSADPQASPARTEAETWLTAFTMLVGEGTDSEEVRRAALKDDRDPLARAKAEWLLSHVHWAYGDLAANEERVERALAVFRARADRWFTAAALATRAKFALGRGDLPALARDAAGSMAIFDDLGDPWGRLEAADALARLAETTGDYDAAARHLRDGLRLAEELRMWPEVSFRLAGLGRVALLTGALGEARDLHERALGLARRHAARSAEEFAEVGLGLVARASGDLDAAEAHLRARLGWLRGIGGTAGIAFVHAQLGFVAEERGDARAARDLHTEGLAAARAIGDPRAIALALEGLAGARSLAGEHEAAAGLLAEAAALRAESGAPLPPGERRDVDRIARRIRDAGKIRAASGVTPETGKGES</sequence>
<feature type="DNA-binding region" description="OmpR/PhoB-type" evidence="3">
    <location>
        <begin position="31"/>
        <end position="138"/>
    </location>
</feature>
<dbReference type="Gene3D" id="3.40.50.300">
    <property type="entry name" value="P-loop containing nucleotide triphosphate hydrolases"/>
    <property type="match status" value="1"/>
</dbReference>
<accession>A0A5S4GFW4</accession>
<comment type="similarity">
    <text evidence="1">Belongs to the AfsR/DnrI/RedD regulatory family.</text>
</comment>
<dbReference type="SMART" id="SM01043">
    <property type="entry name" value="BTAD"/>
    <property type="match status" value="1"/>
</dbReference>
<dbReference type="Gene3D" id="1.10.10.10">
    <property type="entry name" value="Winged helix-like DNA-binding domain superfamily/Winged helix DNA-binding domain"/>
    <property type="match status" value="1"/>
</dbReference>
<gene>
    <name evidence="5" type="ORF">ETD96_31100</name>
</gene>
<feature type="domain" description="OmpR/PhoB-type" evidence="4">
    <location>
        <begin position="31"/>
        <end position="138"/>
    </location>
</feature>
<dbReference type="InterPro" id="IPR001867">
    <property type="entry name" value="OmpR/PhoB-type_DNA-bd"/>
</dbReference>
<dbReference type="Proteomes" id="UP000305238">
    <property type="component" value="Unassembled WGS sequence"/>
</dbReference>
<evidence type="ECO:0000256" key="3">
    <source>
        <dbReference type="PROSITE-ProRule" id="PRU01091"/>
    </source>
</evidence>
<evidence type="ECO:0000313" key="5">
    <source>
        <dbReference type="EMBL" id="TMR31769.1"/>
    </source>
</evidence>
<dbReference type="EMBL" id="VCKZ01000290">
    <property type="protein sequence ID" value="TMR31769.1"/>
    <property type="molecule type" value="Genomic_DNA"/>
</dbReference>
<dbReference type="InterPro" id="IPR036388">
    <property type="entry name" value="WH-like_DNA-bd_sf"/>
</dbReference>
<keyword evidence="2 3" id="KW-0238">DNA-binding</keyword>
<dbReference type="GO" id="GO:0006355">
    <property type="term" value="P:regulation of DNA-templated transcription"/>
    <property type="evidence" value="ECO:0007669"/>
    <property type="project" value="InterPro"/>
</dbReference>
<dbReference type="Pfam" id="PF00486">
    <property type="entry name" value="Trans_reg_C"/>
    <property type="match status" value="1"/>
</dbReference>
<comment type="caution">
    <text evidence="5">The sequence shown here is derived from an EMBL/GenBank/DDBJ whole genome shotgun (WGS) entry which is preliminary data.</text>
</comment>
<protein>
    <submittedName>
        <fullName evidence="5">AfsR/SARP family transcriptional regulator</fullName>
    </submittedName>
</protein>
<dbReference type="SMART" id="SM00862">
    <property type="entry name" value="Trans_reg_C"/>
    <property type="match status" value="1"/>
</dbReference>
<evidence type="ECO:0000256" key="1">
    <source>
        <dbReference type="ARBA" id="ARBA00005820"/>
    </source>
</evidence>
<dbReference type="PRINTS" id="PR00364">
    <property type="entry name" value="DISEASERSIST"/>
</dbReference>
<keyword evidence="6" id="KW-1185">Reference proteome</keyword>
<dbReference type="PROSITE" id="PS51755">
    <property type="entry name" value="OMPR_PHOB"/>
    <property type="match status" value="1"/>
</dbReference>
<dbReference type="GO" id="GO:0000160">
    <property type="term" value="P:phosphorelay signal transduction system"/>
    <property type="evidence" value="ECO:0007669"/>
    <property type="project" value="InterPro"/>
</dbReference>
<dbReference type="SUPFAM" id="SSF48452">
    <property type="entry name" value="TPR-like"/>
    <property type="match status" value="3"/>
</dbReference>
<dbReference type="GO" id="GO:0003677">
    <property type="term" value="F:DNA binding"/>
    <property type="evidence" value="ECO:0007669"/>
    <property type="project" value="UniProtKB-UniRule"/>
</dbReference>
<dbReference type="PANTHER" id="PTHR47691">
    <property type="entry name" value="REGULATOR-RELATED"/>
    <property type="match status" value="1"/>
</dbReference>
<dbReference type="InterPro" id="IPR016032">
    <property type="entry name" value="Sig_transdc_resp-reg_C-effctor"/>
</dbReference>
<dbReference type="Gene3D" id="1.25.40.10">
    <property type="entry name" value="Tetratricopeptide repeat domain"/>
    <property type="match status" value="3"/>
</dbReference>
<dbReference type="InterPro" id="IPR011990">
    <property type="entry name" value="TPR-like_helical_dom_sf"/>
</dbReference>